<accession>A0A117Q9J9</accession>
<organism evidence="3 4">
    <name type="scientific">Streptomyces corchorusii</name>
    <name type="common">Streptomyces chibaensis</name>
    <dbReference type="NCBI Taxonomy" id="1903"/>
    <lineage>
        <taxon>Bacteria</taxon>
        <taxon>Bacillati</taxon>
        <taxon>Actinomycetota</taxon>
        <taxon>Actinomycetes</taxon>
        <taxon>Kitasatosporales</taxon>
        <taxon>Streptomycetaceae</taxon>
        <taxon>Streptomyces</taxon>
    </lineage>
</organism>
<dbReference type="AlphaFoldDB" id="A0A117Q9J9"/>
<keyword evidence="4" id="KW-1185">Reference proteome</keyword>
<protein>
    <submittedName>
        <fullName evidence="3">Uncharacterized protein</fullName>
    </submittedName>
</protein>
<feature type="compositionally biased region" description="Low complexity" evidence="1">
    <location>
        <begin position="64"/>
        <end position="84"/>
    </location>
</feature>
<dbReference type="RefSeq" id="WP_059266795.1">
    <property type="nucleotide sequence ID" value="NZ_KQ948375.1"/>
</dbReference>
<feature type="region of interest" description="Disordered" evidence="1">
    <location>
        <begin position="1"/>
        <end position="26"/>
    </location>
</feature>
<feature type="region of interest" description="Disordered" evidence="1">
    <location>
        <begin position="48"/>
        <end position="98"/>
    </location>
</feature>
<proteinExistence type="predicted"/>
<feature type="compositionally biased region" description="Low complexity" evidence="1">
    <location>
        <begin position="10"/>
        <end position="19"/>
    </location>
</feature>
<feature type="transmembrane region" description="Helical" evidence="2">
    <location>
        <begin position="29"/>
        <end position="50"/>
    </location>
</feature>
<comment type="caution">
    <text evidence="3">The sequence shown here is derived from an EMBL/GenBank/DDBJ whole genome shotgun (WGS) entry which is preliminary data.</text>
</comment>
<reference evidence="3 4" key="1">
    <citation type="submission" date="2015-10" db="EMBL/GenBank/DDBJ databases">
        <title>Draft genome sequence of Streptomyces corchorusii DSM 40340, type strain for the species Streptomyces corchorusii.</title>
        <authorList>
            <person name="Ruckert C."/>
            <person name="Winkler A."/>
            <person name="Kalinowski J."/>
            <person name="Kampfer P."/>
            <person name="Glaeser S."/>
        </authorList>
    </citation>
    <scope>NUCLEOTIDE SEQUENCE [LARGE SCALE GENOMIC DNA]</scope>
    <source>
        <strain evidence="3 4">DSM 40340</strain>
    </source>
</reference>
<sequence>MDNQTDRPHPAAGTPGTTRAPRRTRRVRAAVLATALLTAGAALTACGGAGGTDSGRKASDSGIASLATPSAPGATSSAQSSTAAIEAKRPQLRLDSSQEESDRLWDAYWACLQAHGVPMNDARVDRPGEQAPPVDDPKVADQYKAQYHACLSRMPLQPVEERPETNPHYADDYRAYVGCLKSKGMKVHEVFGDDGSPDGWTYDKDVPKDGGGLPSEKIDHDCRLEAFGGKGEN</sequence>
<evidence type="ECO:0000256" key="2">
    <source>
        <dbReference type="SAM" id="Phobius"/>
    </source>
</evidence>
<keyword evidence="2" id="KW-0472">Membrane</keyword>
<dbReference type="Proteomes" id="UP000053398">
    <property type="component" value="Unassembled WGS sequence"/>
</dbReference>
<keyword evidence="2" id="KW-1133">Transmembrane helix</keyword>
<keyword evidence="2" id="KW-0812">Transmembrane</keyword>
<gene>
    <name evidence="3" type="ORF">AQJ11_40860</name>
</gene>
<dbReference type="EMBL" id="LMWP01000062">
    <property type="protein sequence ID" value="KUN16164.1"/>
    <property type="molecule type" value="Genomic_DNA"/>
</dbReference>
<evidence type="ECO:0000256" key="1">
    <source>
        <dbReference type="SAM" id="MobiDB-lite"/>
    </source>
</evidence>
<feature type="region of interest" description="Disordered" evidence="1">
    <location>
        <begin position="192"/>
        <end position="218"/>
    </location>
</feature>
<evidence type="ECO:0000313" key="4">
    <source>
        <dbReference type="Proteomes" id="UP000053398"/>
    </source>
</evidence>
<evidence type="ECO:0000313" key="3">
    <source>
        <dbReference type="EMBL" id="KUN16164.1"/>
    </source>
</evidence>
<name>A0A117Q9J9_STRCK</name>